<feature type="region of interest" description="Disordered" evidence="1">
    <location>
        <begin position="393"/>
        <end position="417"/>
    </location>
</feature>
<protein>
    <recommendedName>
        <fullName evidence="2">F-box domain-containing protein</fullName>
    </recommendedName>
</protein>
<dbReference type="Gene3D" id="1.20.1280.50">
    <property type="match status" value="1"/>
</dbReference>
<feature type="domain" description="F-box" evidence="2">
    <location>
        <begin position="68"/>
        <end position="127"/>
    </location>
</feature>
<dbReference type="AlphaFoldDB" id="A0AAD4M1E3"/>
<feature type="compositionally biased region" description="Low complexity" evidence="1">
    <location>
        <begin position="400"/>
        <end position="417"/>
    </location>
</feature>
<dbReference type="Proteomes" id="UP001203297">
    <property type="component" value="Unassembled WGS sequence"/>
</dbReference>
<evidence type="ECO:0000313" key="4">
    <source>
        <dbReference type="Proteomes" id="UP001203297"/>
    </source>
</evidence>
<dbReference type="SUPFAM" id="SSF81383">
    <property type="entry name" value="F-box domain"/>
    <property type="match status" value="1"/>
</dbReference>
<proteinExistence type="predicted"/>
<reference evidence="3" key="1">
    <citation type="journal article" date="2022" name="New Phytol.">
        <title>Evolutionary transition to the ectomycorrhizal habit in the genomes of a hyperdiverse lineage of mushroom-forming fungi.</title>
        <authorList>
            <person name="Looney B."/>
            <person name="Miyauchi S."/>
            <person name="Morin E."/>
            <person name="Drula E."/>
            <person name="Courty P.E."/>
            <person name="Kohler A."/>
            <person name="Kuo A."/>
            <person name="LaButti K."/>
            <person name="Pangilinan J."/>
            <person name="Lipzen A."/>
            <person name="Riley R."/>
            <person name="Andreopoulos W."/>
            <person name="He G."/>
            <person name="Johnson J."/>
            <person name="Nolan M."/>
            <person name="Tritt A."/>
            <person name="Barry K.W."/>
            <person name="Grigoriev I.V."/>
            <person name="Nagy L.G."/>
            <person name="Hibbett D."/>
            <person name="Henrissat B."/>
            <person name="Matheny P.B."/>
            <person name="Labbe J."/>
            <person name="Martin F.M."/>
        </authorList>
    </citation>
    <scope>NUCLEOTIDE SEQUENCE</scope>
    <source>
        <strain evidence="3">BPL690</strain>
    </source>
</reference>
<accession>A0AAD4M1E3</accession>
<dbReference type="InterPro" id="IPR001810">
    <property type="entry name" value="F-box_dom"/>
</dbReference>
<dbReference type="InterPro" id="IPR036047">
    <property type="entry name" value="F-box-like_dom_sf"/>
</dbReference>
<organism evidence="3 4">
    <name type="scientific">Multifurca ochricompacta</name>
    <dbReference type="NCBI Taxonomy" id="376703"/>
    <lineage>
        <taxon>Eukaryota</taxon>
        <taxon>Fungi</taxon>
        <taxon>Dikarya</taxon>
        <taxon>Basidiomycota</taxon>
        <taxon>Agaricomycotina</taxon>
        <taxon>Agaricomycetes</taxon>
        <taxon>Russulales</taxon>
        <taxon>Russulaceae</taxon>
        <taxon>Multifurca</taxon>
    </lineage>
</organism>
<feature type="region of interest" description="Disordered" evidence="1">
    <location>
        <begin position="457"/>
        <end position="481"/>
    </location>
</feature>
<dbReference type="Pfam" id="PF12937">
    <property type="entry name" value="F-box-like"/>
    <property type="match status" value="1"/>
</dbReference>
<comment type="caution">
    <text evidence="3">The sequence shown here is derived from an EMBL/GenBank/DDBJ whole genome shotgun (WGS) entry which is preliminary data.</text>
</comment>
<dbReference type="EMBL" id="WTXG01000053">
    <property type="protein sequence ID" value="KAI0295915.1"/>
    <property type="molecule type" value="Genomic_DNA"/>
</dbReference>
<name>A0AAD4M1E3_9AGAM</name>
<gene>
    <name evidence="3" type="ORF">B0F90DRAFT_1927383</name>
</gene>
<sequence length="576" mass="63082">MTTTPVGHPTSFSFFKRFLCVVRRIKTKVSSSSLLLDQSTEPTGPASPLIAMAPHLRSPPSVRRASPISRIPVELLTQIFTHVPRVEFEESLQFKARIAPSGPMWMAIAQVCHHWRMIVADCREFWSYIPLQSSLYWVEVSLARSHPHPISFSVDLSATQPEWYQRAALSALHVISRAREVYIHTSAVANSGLHMAALRILDDAAAPKLEVLGIHGTVACEPVPFSGSIFRHHTAAALHTLTLAFCEVHPSSPLFQAPLVSLRLENCRVEFPLGVLSLLPHLRTLVLAGIHGTFLSYSSDVVRLLHLRHLELTSPSSDIAFLLRNISIPPSTSLSITCVDYIVSDDPLDDLTLLHKITLILSPVLATYLERAFAEGYSLPLLEITTPTNASKRNISLLDPTSTSTSTSTSSTGTPTSPQLNLSLVWADSSTDLFFQMLSALPIAALQRIHTLGMREEDPSCTAAKEARSRSSPAQPRRPLPLPLAGFHKKARDEAVMGLLTLVMQQGLLPALREVSFQGIDFKNLDVDLVARVLVHRQRAMTGGSITLSLRDCIVSDGTIGAFQDCLGLDAVRLGV</sequence>
<evidence type="ECO:0000313" key="3">
    <source>
        <dbReference type="EMBL" id="KAI0295915.1"/>
    </source>
</evidence>
<keyword evidence="4" id="KW-1185">Reference proteome</keyword>
<evidence type="ECO:0000256" key="1">
    <source>
        <dbReference type="SAM" id="MobiDB-lite"/>
    </source>
</evidence>
<evidence type="ECO:0000259" key="2">
    <source>
        <dbReference type="Pfam" id="PF12937"/>
    </source>
</evidence>